<evidence type="ECO:0000259" key="13">
    <source>
        <dbReference type="PROSITE" id="PS50011"/>
    </source>
</evidence>
<dbReference type="AlphaFoldDB" id="A0A7J0FUE5"/>
<dbReference type="Proteomes" id="UP000585474">
    <property type="component" value="Unassembled WGS sequence"/>
</dbReference>
<evidence type="ECO:0000256" key="9">
    <source>
        <dbReference type="ARBA" id="ARBA00022989"/>
    </source>
</evidence>
<evidence type="ECO:0000256" key="2">
    <source>
        <dbReference type="ARBA" id="ARBA00012513"/>
    </source>
</evidence>
<evidence type="ECO:0000256" key="8">
    <source>
        <dbReference type="ARBA" id="ARBA00022840"/>
    </source>
</evidence>
<dbReference type="Pfam" id="PF00069">
    <property type="entry name" value="Pkinase"/>
    <property type="match status" value="2"/>
</dbReference>
<comment type="subcellular location">
    <subcellularLocation>
        <location evidence="1">Membrane</location>
        <topology evidence="1">Multi-pass membrane protein</topology>
    </subcellularLocation>
</comment>
<evidence type="ECO:0000256" key="11">
    <source>
        <dbReference type="SAM" id="MobiDB-lite"/>
    </source>
</evidence>
<feature type="compositionally biased region" description="Polar residues" evidence="11">
    <location>
        <begin position="710"/>
        <end position="723"/>
    </location>
</feature>
<dbReference type="GO" id="GO:0016020">
    <property type="term" value="C:membrane"/>
    <property type="evidence" value="ECO:0007669"/>
    <property type="project" value="UniProtKB-SubCell"/>
</dbReference>
<feature type="transmembrane region" description="Helical" evidence="12">
    <location>
        <begin position="1092"/>
        <end position="1113"/>
    </location>
</feature>
<evidence type="ECO:0000256" key="6">
    <source>
        <dbReference type="ARBA" id="ARBA00022741"/>
    </source>
</evidence>
<dbReference type="GO" id="GO:0005524">
    <property type="term" value="F:ATP binding"/>
    <property type="evidence" value="ECO:0007669"/>
    <property type="project" value="UniProtKB-KW"/>
</dbReference>
<evidence type="ECO:0000256" key="3">
    <source>
        <dbReference type="ARBA" id="ARBA00022527"/>
    </source>
</evidence>
<feature type="region of interest" description="Disordered" evidence="11">
    <location>
        <begin position="703"/>
        <end position="729"/>
    </location>
</feature>
<organism evidence="14 15">
    <name type="scientific">Actinidia rufa</name>
    <dbReference type="NCBI Taxonomy" id="165716"/>
    <lineage>
        <taxon>Eukaryota</taxon>
        <taxon>Viridiplantae</taxon>
        <taxon>Streptophyta</taxon>
        <taxon>Embryophyta</taxon>
        <taxon>Tracheophyta</taxon>
        <taxon>Spermatophyta</taxon>
        <taxon>Magnoliopsida</taxon>
        <taxon>eudicotyledons</taxon>
        <taxon>Gunneridae</taxon>
        <taxon>Pentapetalae</taxon>
        <taxon>asterids</taxon>
        <taxon>Ericales</taxon>
        <taxon>Actinidiaceae</taxon>
        <taxon>Actinidia</taxon>
    </lineage>
</organism>
<dbReference type="PROSITE" id="PS50011">
    <property type="entry name" value="PROTEIN_KINASE_DOM"/>
    <property type="match status" value="1"/>
</dbReference>
<dbReference type="Gene3D" id="1.10.510.10">
    <property type="entry name" value="Transferase(Phosphotransferase) domain 1"/>
    <property type="match status" value="2"/>
</dbReference>
<dbReference type="PANTHER" id="PTHR44167:SF23">
    <property type="entry name" value="CDC7 KINASE, ISOFORM A-RELATED"/>
    <property type="match status" value="1"/>
</dbReference>
<keyword evidence="15" id="KW-1185">Reference proteome</keyword>
<evidence type="ECO:0000256" key="1">
    <source>
        <dbReference type="ARBA" id="ARBA00004141"/>
    </source>
</evidence>
<evidence type="ECO:0000256" key="12">
    <source>
        <dbReference type="SAM" id="Phobius"/>
    </source>
</evidence>
<dbReference type="FunFam" id="1.10.510.10:FF:001725">
    <property type="entry name" value="Kinase like protein"/>
    <property type="match status" value="1"/>
</dbReference>
<keyword evidence="7" id="KW-0418">Kinase</keyword>
<dbReference type="PANTHER" id="PTHR44167">
    <property type="entry name" value="OVARIAN-SPECIFIC SERINE/THREONINE-PROTEIN KINASE LOK-RELATED"/>
    <property type="match status" value="1"/>
</dbReference>
<dbReference type="InterPro" id="IPR000719">
    <property type="entry name" value="Prot_kinase_dom"/>
</dbReference>
<evidence type="ECO:0000256" key="10">
    <source>
        <dbReference type="ARBA" id="ARBA00023136"/>
    </source>
</evidence>
<name>A0A7J0FUE5_9ERIC</name>
<feature type="transmembrane region" description="Helical" evidence="12">
    <location>
        <begin position="1036"/>
        <end position="1053"/>
    </location>
</feature>
<evidence type="ECO:0000256" key="7">
    <source>
        <dbReference type="ARBA" id="ARBA00022777"/>
    </source>
</evidence>
<reference evidence="14 15" key="1">
    <citation type="submission" date="2019-07" db="EMBL/GenBank/DDBJ databases">
        <title>De Novo Assembly of kiwifruit Actinidia rufa.</title>
        <authorList>
            <person name="Sugita-Konishi S."/>
            <person name="Sato K."/>
            <person name="Mori E."/>
            <person name="Abe Y."/>
            <person name="Kisaki G."/>
            <person name="Hamano K."/>
            <person name="Suezawa K."/>
            <person name="Otani M."/>
            <person name="Fukuda T."/>
            <person name="Manabe T."/>
            <person name="Gomi K."/>
            <person name="Tabuchi M."/>
            <person name="Akimitsu K."/>
            <person name="Kataoka I."/>
        </authorList>
    </citation>
    <scope>NUCLEOTIDE SEQUENCE [LARGE SCALE GENOMIC DNA]</scope>
    <source>
        <strain evidence="15">cv. Fuchu</strain>
    </source>
</reference>
<dbReference type="PROSITE" id="PS00108">
    <property type="entry name" value="PROTEIN_KINASE_ST"/>
    <property type="match status" value="1"/>
</dbReference>
<feature type="transmembrane region" description="Helical" evidence="12">
    <location>
        <begin position="1149"/>
        <end position="1167"/>
    </location>
</feature>
<accession>A0A7J0FUE5</accession>
<dbReference type="CDD" id="cd10430">
    <property type="entry name" value="BI-1"/>
    <property type="match status" value="1"/>
</dbReference>
<evidence type="ECO:0000313" key="14">
    <source>
        <dbReference type="EMBL" id="GFZ02057.1"/>
    </source>
</evidence>
<dbReference type="GO" id="GO:0004674">
    <property type="term" value="F:protein serine/threonine kinase activity"/>
    <property type="evidence" value="ECO:0007669"/>
    <property type="project" value="UniProtKB-KW"/>
</dbReference>
<feature type="domain" description="Protein kinase" evidence="13">
    <location>
        <begin position="498"/>
        <end position="949"/>
    </location>
</feature>
<keyword evidence="10 12" id="KW-0472">Membrane</keyword>
<sequence>MEVQLTTNAELHKAWHLLSLLLRIGRPLRPSDLASRCVLFKAPIDYVAYLCSISHSPICLTGDLFVTPSVVAFVAFRKFVSNFSANDGLVPRVGLGVFRLKRSWEDALRTYCRRRKRLGSEFEAAPVSKKRAIWHSADENDEKRIVSISPCGTLIDYAKEGGISITKLESDNFSRVVGRAPFSASLDAGLFSYGLNINDHYSNKEISIMEHMREHQYAYTPECQQRFLNIERFPCIPHPITVQRINASILHPEQSIQTNQKENAVAWSETKMGEISFRNRASFSATSCAGVEHSIIPPEDFANVGHGSVAKNVGTVEGKRVVNSKEEEEPLIASIYHGDEIEHVPAVNTIQRVMTHEAKRRNVVPCSHMIPFQPVEKTTAVVESKAILSAADLSVCQKQPMKSSPKSKNSLKDALNPKRQALCKALGKSKAVGSPIENQQCAGDKNSIYMKQKLKQNLDQKMYTKKKGENCREKRDRPIAPTLKNQQEPKPLPNFENFTVEEEEGSGGYGTVYKAQRKNDGVTFAIKCPHANANRYHVHNELKILERFGGKNFVIKYEGSFMSGNSECLVLEHVEHDRPEILKREIDVFQLQWYGYCMFRALAGLHKQGIVHRDVKPGNFLFSRKVNKGYLIDFNLAMARYDLKSSSSPTTTLPPEPMALSILFDSDAGKVPKPHLLPKNLKKKVVDQTNAFSELGSTKVIKSQGADGSGITSAKDGTSTRTPSTERFREPIPCQGRKELISLVHKAMQSPNYESQSVPASKRKRVAALPHKVDRKLVYPTPMPLYSTGIAVAGASLIKNKGDGKQKRDGPCVGTKGFRAPEVLFRSAHQGPKVDVWSAGVTLLYLMIGRTPFTGEPEQNIKEIAKLRGNEDLWEVAKLHNCESSFPADLYDVQFLPSTRLRDWCKQNTRRPDFLELIPKSLFDLVEKCLIVNPRLRISAEEALRHEFFGPCLEGLRRERLLRKGLNLDSEQESSNNIVGLGYLPGLGRAVFRVDGAGIAGPFFEQPKGNPKVYLSLCCALIASAAGAYLHILWNIGGLLTTLGCMGSMVWLLSTPPYQEQKRVALLMAAALFEGASIGPLIDLAIRIDPSILVSAFVGCGVAFGCFSVAAMLARRREYLYLGGLLSSGLSILFWLHFASSIFGGSAALFKFELYFGLLVFVGYIVVDTQDIIEKAHFGDLDYVKHALTLFTDFAAVFVRILIIMLKNSEEEEKKKKRRS</sequence>
<feature type="compositionally biased region" description="Basic and acidic residues" evidence="11">
    <location>
        <begin position="467"/>
        <end position="478"/>
    </location>
</feature>
<dbReference type="GO" id="GO:0005634">
    <property type="term" value="C:nucleus"/>
    <property type="evidence" value="ECO:0007669"/>
    <property type="project" value="TreeGrafter"/>
</dbReference>
<dbReference type="EC" id="2.7.11.1" evidence="2"/>
<dbReference type="Pfam" id="PF01027">
    <property type="entry name" value="Bax1-I"/>
    <property type="match status" value="1"/>
</dbReference>
<dbReference type="SMART" id="SM00220">
    <property type="entry name" value="S_TKc"/>
    <property type="match status" value="1"/>
</dbReference>
<protein>
    <recommendedName>
        <fullName evidence="2">non-specific serine/threonine protein kinase</fullName>
        <ecNumber evidence="2">2.7.11.1</ecNumber>
    </recommendedName>
</protein>
<feature type="transmembrane region" description="Helical" evidence="12">
    <location>
        <begin position="1065"/>
        <end position="1086"/>
    </location>
</feature>
<comment type="caution">
    <text evidence="14">The sequence shown here is derived from an EMBL/GenBank/DDBJ whole genome shotgun (WGS) entry which is preliminary data.</text>
</comment>
<evidence type="ECO:0000256" key="4">
    <source>
        <dbReference type="ARBA" id="ARBA00022679"/>
    </source>
</evidence>
<proteinExistence type="predicted"/>
<keyword evidence="6" id="KW-0547">Nucleotide-binding</keyword>
<gene>
    <name evidence="14" type="ORF">Acr_15g0006660</name>
</gene>
<dbReference type="InterPro" id="IPR006214">
    <property type="entry name" value="Bax_inhibitor_1-related"/>
</dbReference>
<evidence type="ECO:0000256" key="5">
    <source>
        <dbReference type="ARBA" id="ARBA00022692"/>
    </source>
</evidence>
<keyword evidence="8" id="KW-0067">ATP-binding</keyword>
<dbReference type="EMBL" id="BJWL01000015">
    <property type="protein sequence ID" value="GFZ02057.1"/>
    <property type="molecule type" value="Genomic_DNA"/>
</dbReference>
<keyword evidence="3" id="KW-0723">Serine/threonine-protein kinase</keyword>
<feature type="transmembrane region" description="Helical" evidence="12">
    <location>
        <begin position="1187"/>
        <end position="1206"/>
    </location>
</feature>
<dbReference type="InterPro" id="IPR011009">
    <property type="entry name" value="Kinase-like_dom_sf"/>
</dbReference>
<dbReference type="GO" id="GO:0044773">
    <property type="term" value="P:mitotic DNA damage checkpoint signaling"/>
    <property type="evidence" value="ECO:0007669"/>
    <property type="project" value="TreeGrafter"/>
</dbReference>
<keyword evidence="5 12" id="KW-0812">Transmembrane</keyword>
<keyword evidence="4" id="KW-0808">Transferase</keyword>
<feature type="transmembrane region" description="Helical" evidence="12">
    <location>
        <begin position="1120"/>
        <end position="1143"/>
    </location>
</feature>
<keyword evidence="9 12" id="KW-1133">Transmembrane helix</keyword>
<evidence type="ECO:0000313" key="15">
    <source>
        <dbReference type="Proteomes" id="UP000585474"/>
    </source>
</evidence>
<dbReference type="InterPro" id="IPR008271">
    <property type="entry name" value="Ser/Thr_kinase_AS"/>
</dbReference>
<dbReference type="SUPFAM" id="SSF56112">
    <property type="entry name" value="Protein kinase-like (PK-like)"/>
    <property type="match status" value="1"/>
</dbReference>
<dbReference type="OrthoDB" id="10020333at2759"/>
<dbReference type="FunFam" id="1.10.510.10:FF:001893">
    <property type="entry name" value="Probable serine/threonine-protein kinase DDB_G0291918"/>
    <property type="match status" value="1"/>
</dbReference>
<feature type="region of interest" description="Disordered" evidence="11">
    <location>
        <begin position="467"/>
        <end position="493"/>
    </location>
</feature>